<feature type="region of interest" description="Disordered" evidence="1">
    <location>
        <begin position="1"/>
        <end position="26"/>
    </location>
</feature>
<reference evidence="2 3" key="1">
    <citation type="journal article" date="2009" name="Appl. Environ. Microbiol.">
        <title>Three genomes from the phylum Acidobacteria provide insight into the lifestyles of these microorganisms in soils.</title>
        <authorList>
            <person name="Ward N.L."/>
            <person name="Challacombe J.F."/>
            <person name="Janssen P.H."/>
            <person name="Henrissat B."/>
            <person name="Coutinho P.M."/>
            <person name="Wu M."/>
            <person name="Xie G."/>
            <person name="Haft D.H."/>
            <person name="Sait M."/>
            <person name="Badger J."/>
            <person name="Barabote R.D."/>
            <person name="Bradley B."/>
            <person name="Brettin T.S."/>
            <person name="Brinkac L.M."/>
            <person name="Bruce D."/>
            <person name="Creasy T."/>
            <person name="Daugherty S.C."/>
            <person name="Davidsen T.M."/>
            <person name="DeBoy R.T."/>
            <person name="Detter J.C."/>
            <person name="Dodson R.J."/>
            <person name="Durkin A.S."/>
            <person name="Ganapathy A."/>
            <person name="Gwinn-Giglio M."/>
            <person name="Han C.S."/>
            <person name="Khouri H."/>
            <person name="Kiss H."/>
            <person name="Kothari S.P."/>
            <person name="Madupu R."/>
            <person name="Nelson K.E."/>
            <person name="Nelson W.C."/>
            <person name="Paulsen I."/>
            <person name="Penn K."/>
            <person name="Ren Q."/>
            <person name="Rosovitz M.J."/>
            <person name="Selengut J.D."/>
            <person name="Shrivastava S."/>
            <person name="Sullivan S.A."/>
            <person name="Tapia R."/>
            <person name="Thompson L.S."/>
            <person name="Watkins K.L."/>
            <person name="Yang Q."/>
            <person name="Yu C."/>
            <person name="Zafar N."/>
            <person name="Zhou L."/>
            <person name="Kuske C.R."/>
        </authorList>
    </citation>
    <scope>NUCLEOTIDE SEQUENCE [LARGE SCALE GENOMIC DNA]</scope>
    <source>
        <strain evidence="2 3">Ellin345</strain>
    </source>
</reference>
<evidence type="ECO:0008006" key="4">
    <source>
        <dbReference type="Google" id="ProtNLM"/>
    </source>
</evidence>
<gene>
    <name evidence="2" type="ordered locus">Acid345_2261</name>
</gene>
<dbReference type="EnsemblBacteria" id="ABF41262">
    <property type="protein sequence ID" value="ABF41262"/>
    <property type="gene ID" value="Acid345_2261"/>
</dbReference>
<evidence type="ECO:0000256" key="1">
    <source>
        <dbReference type="SAM" id="MobiDB-lite"/>
    </source>
</evidence>
<protein>
    <recommendedName>
        <fullName evidence="4">Tetratricopeptide repeat protein</fullName>
    </recommendedName>
</protein>
<dbReference type="HOGENOM" id="CLU_654931_0_0_0"/>
<sequence>MSQFFPSRRMSRHESDIAPSAPGRNPVLSTESLKELFEMKKPLVTMLLMMATVAIQPLALPSLAAGQAAAPQQKKEIKDPAEYNAYVNAVQQADPKAKATALQSFLQTYPNSVMKTDAMELLMAAYQQAGDQQNMLQTAQQIIQVEPNNVRALALLAYTYRMMALQTGNKDNAAQAAQYGQKGLTALQVIQKPAEVSDADFEKLKKETQIIFDGAAGFGALNTKDYATAQKDFEDGVNLAGANASFLDVYQLALADLEANPVNPKGLWYIAHAAATAPNDQAKKQLGDYGRKKYNKFHGSEQGWPELLTAAAASPTPPQGFTVAPAPPPPSPAEQAADLVKSKEVKDMSFAEWQLVLSSGNQDAADKVWNTIHDKQIQLVAFVISASRTKLELAGSTDDNDAHKADITVTMATPIPAAKVPKEGATVQFQAAPDTYTPNPFMMNMKDGELPGVAAAPAHKPAGAHKKPAAQ</sequence>
<dbReference type="Proteomes" id="UP000002432">
    <property type="component" value="Chromosome"/>
</dbReference>
<evidence type="ECO:0000313" key="3">
    <source>
        <dbReference type="Proteomes" id="UP000002432"/>
    </source>
</evidence>
<dbReference type="KEGG" id="aba:Acid345_2261"/>
<feature type="compositionally biased region" description="Basic residues" evidence="1">
    <location>
        <begin position="462"/>
        <end position="471"/>
    </location>
</feature>
<dbReference type="eggNOG" id="COG2304">
    <property type="taxonomic scope" value="Bacteria"/>
</dbReference>
<dbReference type="InterPro" id="IPR011990">
    <property type="entry name" value="TPR-like_helical_dom_sf"/>
</dbReference>
<feature type="region of interest" description="Disordered" evidence="1">
    <location>
        <begin position="452"/>
        <end position="471"/>
    </location>
</feature>
<proteinExistence type="predicted"/>
<dbReference type="SUPFAM" id="SSF48452">
    <property type="entry name" value="TPR-like"/>
    <property type="match status" value="1"/>
</dbReference>
<keyword evidence="3" id="KW-1185">Reference proteome</keyword>
<evidence type="ECO:0000313" key="2">
    <source>
        <dbReference type="EMBL" id="ABF41262.1"/>
    </source>
</evidence>
<name>Q1IPD8_KORVE</name>
<dbReference type="Gene3D" id="1.25.40.10">
    <property type="entry name" value="Tetratricopeptide repeat domain"/>
    <property type="match status" value="1"/>
</dbReference>
<dbReference type="AlphaFoldDB" id="Q1IPD8"/>
<organism evidence="2 3">
    <name type="scientific">Koribacter versatilis (strain Ellin345)</name>
    <dbReference type="NCBI Taxonomy" id="204669"/>
    <lineage>
        <taxon>Bacteria</taxon>
        <taxon>Pseudomonadati</taxon>
        <taxon>Acidobacteriota</taxon>
        <taxon>Terriglobia</taxon>
        <taxon>Terriglobales</taxon>
        <taxon>Candidatus Korobacteraceae</taxon>
        <taxon>Candidatus Korobacter</taxon>
    </lineage>
</organism>
<accession>Q1IPD8</accession>
<dbReference type="EMBL" id="CP000360">
    <property type="protein sequence ID" value="ABF41262.1"/>
    <property type="molecule type" value="Genomic_DNA"/>
</dbReference>